<name>A0A8C5T5N5_9PASS</name>
<evidence type="ECO:0000256" key="3">
    <source>
        <dbReference type="SAM" id="MobiDB-lite"/>
    </source>
</evidence>
<feature type="compositionally biased region" description="Polar residues" evidence="3">
    <location>
        <begin position="275"/>
        <end position="285"/>
    </location>
</feature>
<dbReference type="GO" id="GO:0006685">
    <property type="term" value="P:sphingomyelin catabolic process"/>
    <property type="evidence" value="ECO:0007669"/>
    <property type="project" value="TreeGrafter"/>
</dbReference>
<sequence>MQRWRQHWPLAPGSPLHPPQWWSVWPLPPSPLLTARQRRCCASAACASCPSLGWDVTSAPSPSSWPALPAPSAATWFGVSPTLRGSARHCRPPVCSATRSAWMRGPRPPAPACRLLRLIQWHGGWAPLCAAAWLYDAMAEAWQGWLPPAALHTLRAGGFYTAQVWPGLRLVSLNMNFCSQANFWLLINATDPAGQLQWLMGVLADAERDGEKVGRVVGEWGPDGLWANPQPCLPAHRCTSSDTSPRPTVCAAGAGTTTASSAGSRAPSRPNSSGTRTWTSSNCSTMRKHCRVPSPLPSSHQVSPPTSTSIPGTVCMRWPVPIPGAPTRCWTTRPSS</sequence>
<evidence type="ECO:0000256" key="1">
    <source>
        <dbReference type="ARBA" id="ARBA00022801"/>
    </source>
</evidence>
<dbReference type="GO" id="GO:0016020">
    <property type="term" value="C:membrane"/>
    <property type="evidence" value="ECO:0007669"/>
    <property type="project" value="GOC"/>
</dbReference>
<dbReference type="Proteomes" id="UP000694560">
    <property type="component" value="Unplaced"/>
</dbReference>
<dbReference type="PANTHER" id="PTHR10340:SF34">
    <property type="entry name" value="SPHINGOMYELIN PHOSPHODIESTERASE"/>
    <property type="match status" value="1"/>
</dbReference>
<protein>
    <submittedName>
        <fullName evidence="4">Amyloid beta precursor protein binding family B member 1</fullName>
    </submittedName>
</protein>
<dbReference type="InterPro" id="IPR029052">
    <property type="entry name" value="Metallo-depent_PP-like"/>
</dbReference>
<feature type="region of interest" description="Disordered" evidence="3">
    <location>
        <begin position="250"/>
        <end position="310"/>
    </location>
</feature>
<dbReference type="GO" id="GO:0061750">
    <property type="term" value="F:acid sphingomyelin phosphodiesterase activity"/>
    <property type="evidence" value="ECO:0007669"/>
    <property type="project" value="TreeGrafter"/>
</dbReference>
<dbReference type="GO" id="GO:0005764">
    <property type="term" value="C:lysosome"/>
    <property type="evidence" value="ECO:0007669"/>
    <property type="project" value="TreeGrafter"/>
</dbReference>
<keyword evidence="5" id="KW-1185">Reference proteome</keyword>
<dbReference type="GO" id="GO:0005615">
    <property type="term" value="C:extracellular space"/>
    <property type="evidence" value="ECO:0007669"/>
    <property type="project" value="TreeGrafter"/>
</dbReference>
<dbReference type="PANTHER" id="PTHR10340">
    <property type="entry name" value="SPHINGOMYELIN PHOSPHODIESTERASE"/>
    <property type="match status" value="1"/>
</dbReference>
<keyword evidence="1" id="KW-0378">Hydrolase</keyword>
<evidence type="ECO:0000313" key="5">
    <source>
        <dbReference type="Proteomes" id="UP000694560"/>
    </source>
</evidence>
<dbReference type="SUPFAM" id="SSF56300">
    <property type="entry name" value="Metallo-dependent phosphatases"/>
    <property type="match status" value="1"/>
</dbReference>
<evidence type="ECO:0000256" key="2">
    <source>
        <dbReference type="ARBA" id="ARBA00023180"/>
    </source>
</evidence>
<proteinExistence type="predicted"/>
<keyword evidence="2" id="KW-0325">Glycoprotein</keyword>
<evidence type="ECO:0000313" key="4">
    <source>
        <dbReference type="Ensembl" id="ENSMCSP00000002040.1"/>
    </source>
</evidence>
<reference evidence="4" key="2">
    <citation type="submission" date="2025-09" db="UniProtKB">
        <authorList>
            <consortium name="Ensembl"/>
        </authorList>
    </citation>
    <scope>IDENTIFICATION</scope>
</reference>
<dbReference type="GO" id="GO:0046513">
    <property type="term" value="P:ceramide biosynthetic process"/>
    <property type="evidence" value="ECO:0007669"/>
    <property type="project" value="TreeGrafter"/>
</dbReference>
<feature type="compositionally biased region" description="Low complexity" evidence="3">
    <location>
        <begin position="251"/>
        <end position="274"/>
    </location>
</feature>
<dbReference type="AlphaFoldDB" id="A0A8C5T5N5"/>
<reference evidence="4" key="1">
    <citation type="submission" date="2025-08" db="UniProtKB">
        <authorList>
            <consortium name="Ensembl"/>
        </authorList>
    </citation>
    <scope>IDENTIFICATION</scope>
</reference>
<accession>A0A8C5T5N5</accession>
<feature type="compositionally biased region" description="Polar residues" evidence="3">
    <location>
        <begin position="297"/>
        <end position="310"/>
    </location>
</feature>
<organism evidence="4 5">
    <name type="scientific">Malurus cyaneus samueli</name>
    <dbReference type="NCBI Taxonomy" id="2593467"/>
    <lineage>
        <taxon>Eukaryota</taxon>
        <taxon>Metazoa</taxon>
        <taxon>Chordata</taxon>
        <taxon>Craniata</taxon>
        <taxon>Vertebrata</taxon>
        <taxon>Euteleostomi</taxon>
        <taxon>Archelosauria</taxon>
        <taxon>Archosauria</taxon>
        <taxon>Dinosauria</taxon>
        <taxon>Saurischia</taxon>
        <taxon>Theropoda</taxon>
        <taxon>Coelurosauria</taxon>
        <taxon>Aves</taxon>
        <taxon>Neognathae</taxon>
        <taxon>Neoaves</taxon>
        <taxon>Telluraves</taxon>
        <taxon>Australaves</taxon>
        <taxon>Passeriformes</taxon>
        <taxon>Meliphagoidea</taxon>
        <taxon>Maluridae</taxon>
        <taxon>Malurus</taxon>
    </lineage>
</organism>
<dbReference type="Ensembl" id="ENSMCST00000002084.1">
    <property type="protein sequence ID" value="ENSMCSP00000002040.1"/>
    <property type="gene ID" value="ENSMCSG00000001495.1"/>
</dbReference>